<gene>
    <name evidence="1" type="ORF">BMOU_0914</name>
</gene>
<proteinExistence type="predicted"/>
<name>W4N8P1_9BIFI</name>
<comment type="caution">
    <text evidence="1">The sequence shown here is derived from an EMBL/GenBank/DDBJ whole genome shotgun (WGS) entry which is preliminary data.</text>
</comment>
<accession>W4N8P1</accession>
<organism evidence="1 2">
    <name type="scientific">Bifidobacterium moukalabense DSM 27321</name>
    <dbReference type="NCBI Taxonomy" id="1435051"/>
    <lineage>
        <taxon>Bacteria</taxon>
        <taxon>Bacillati</taxon>
        <taxon>Actinomycetota</taxon>
        <taxon>Actinomycetes</taxon>
        <taxon>Bifidobacteriales</taxon>
        <taxon>Bifidobacteriaceae</taxon>
        <taxon>Bifidobacterium</taxon>
    </lineage>
</organism>
<reference evidence="1 2" key="1">
    <citation type="journal article" date="2014" name="Genome Announc.">
        <title>The Genome Sequence of Bifidobacterium moukalabense DSM 27321 Highlights the Close Phylogenetic Relatedness with the Bifidobacterium dentium Taxon.</title>
        <authorList>
            <person name="Lugli G.A."/>
            <person name="Duranti S."/>
            <person name="Milani C."/>
            <person name="Turroni F."/>
            <person name="Viappiani A."/>
            <person name="Mangifesta M."/>
            <person name="van Sinderen D."/>
            <person name="Ventura M."/>
        </authorList>
    </citation>
    <scope>NUCLEOTIDE SEQUENCE [LARGE SCALE GENOMIC DNA]</scope>
    <source>
        <strain evidence="1 2">DSM 27321</strain>
    </source>
</reference>
<sequence length="52" mass="5633">MDAGGFITVEAARAAGLSFTGRVIWVASVVCRAGKMREEGIEDKLCEEMQDK</sequence>
<dbReference type="EMBL" id="AZMV01000004">
    <property type="protein sequence ID" value="ETY71422.1"/>
    <property type="molecule type" value="Genomic_DNA"/>
</dbReference>
<dbReference type="PATRIC" id="fig|1435051.3.peg.901"/>
<dbReference type="Proteomes" id="UP000019155">
    <property type="component" value="Unassembled WGS sequence"/>
</dbReference>
<evidence type="ECO:0000313" key="2">
    <source>
        <dbReference type="Proteomes" id="UP000019155"/>
    </source>
</evidence>
<keyword evidence="2" id="KW-1185">Reference proteome</keyword>
<protein>
    <submittedName>
        <fullName evidence="1">Uncharacterized protein</fullName>
    </submittedName>
</protein>
<evidence type="ECO:0000313" key="1">
    <source>
        <dbReference type="EMBL" id="ETY71422.1"/>
    </source>
</evidence>
<dbReference type="AlphaFoldDB" id="W4N8P1"/>
<dbReference type="RefSeq" id="WP_161631972.1">
    <property type="nucleotide sequence ID" value="NZ_AZMV01000004.1"/>
</dbReference>